<name>A0A077HJI7_9CORY</name>
<evidence type="ECO:0000313" key="3">
    <source>
        <dbReference type="Proteomes" id="UP000028939"/>
    </source>
</evidence>
<sequence length="728" mass="75224">MTDRPLLVSQVRVRAARDRAEQGGLTTSFDDSVPVDGGQLDMVVLPGPAVMMLEVTGGFSHAVKLVVPDVAEATLEQCVVAAQVAGDTDRRVLERLAGEVARDVAAVSDAAARAEASAGKAAASEQEATRQAEVATAGANRVGSAERVLEAEAAAVGAATSAAEDAEAVEASRAAVAQLSQQAEQSSVAAADSARKAFDSQTVADEKASAVSRTLSEFSAGLDRNQSLYESLQDALATTEAFRSNQAFLEEVKTLLAEGDAATIEKITGAAPEALDTLGELAAALESGDEALRTLIESKTSRLRGLPEPMAKQVDVAALVGENRAGLAEGHTYSDPSTEQVMGMVSAAMALARGVKPASLPDGAEVIEGYSAAAKRNVRVLRSTPGNGLYWGMWVFPVDSVVSGVVEAPHPVFDGGSDDIAVQVWQRSPAGTVLAVAGSHRTNPDGTDPRDAAHNTKSMWHKVTTKIAQPGQPELQLHGFGDASMPGVGAVVSSGSSPLSAGVIRTEAFIASAGITTARQWDGSATKLIGMANIQGDVAAQRGNPFLHIELAKTVRDNPQKLVDAIVGAGFLTGENAALLTNEYPKPVGSANSRGSSMTAARADHTHRLVQNDPADGEVVVRQDGGWRSVPTSQIAPPIPQSVLDATAQVEAATYSATAGTIMRRTSKGAVSVADPTAGVHAANKNYVDATVQQGLDTVVREARAYTDALIVEGDTGAADGKLHIVYE</sequence>
<evidence type="ECO:0000313" key="2">
    <source>
        <dbReference type="EMBL" id="AIL97841.1"/>
    </source>
</evidence>
<proteinExistence type="predicted"/>
<keyword evidence="2" id="KW-0614">Plasmid</keyword>
<dbReference type="KEGG" id="cuv:CUREI_03215"/>
<gene>
    <name evidence="1" type="ORF">CUREI_03215</name>
    <name evidence="2" type="ORF">CUREI_11745</name>
</gene>
<dbReference type="KEGG" id="cuv:CUREI_11745"/>
<dbReference type="Proteomes" id="UP000028939">
    <property type="component" value="Plasmid unnamed"/>
</dbReference>
<dbReference type="AlphaFoldDB" id="A0A077HJI7"/>
<dbReference type="STRING" id="401472.CUREI_03215"/>
<dbReference type="EMBL" id="CP009215">
    <property type="protein sequence ID" value="AIL96435.1"/>
    <property type="molecule type" value="Genomic_DNA"/>
</dbReference>
<dbReference type="HOGENOM" id="CLU_380245_0_0_11"/>
<dbReference type="EMBL" id="CP009216">
    <property type="protein sequence ID" value="AIL97841.1"/>
    <property type="molecule type" value="Genomic_DNA"/>
</dbReference>
<dbReference type="Proteomes" id="UP000028939">
    <property type="component" value="Chromosome"/>
</dbReference>
<geneLocation type="plasmid" evidence="2">
    <name>unnamed</name>
</geneLocation>
<evidence type="ECO:0000313" key="1">
    <source>
        <dbReference type="EMBL" id="AIL96435.1"/>
    </source>
</evidence>
<reference evidence="1 3" key="1">
    <citation type="submission" date="2014-08" db="EMBL/GenBank/DDBJ databases">
        <title>Complete genome sequence of Corynebacterium ureicelerivorans DSM 45051, a lipophilic and urea-splitting isolate from a blood culture of a septicaemia patient.</title>
        <authorList>
            <person name="Tippelt A."/>
            <person name="Albersmeier A."/>
            <person name="Brinkrolf K."/>
            <person name="Ruckert C."/>
            <person name="Tauch A."/>
        </authorList>
    </citation>
    <scope>NUCLEOTIDE SEQUENCE [LARGE SCALE GENOMIC DNA]</scope>
    <source>
        <strain evidence="1 3">IMMIB RIV-2301</strain>
        <plasmid evidence="3">Plasmid unnamed</plasmid>
        <plasmid evidence="2">unnamed</plasmid>
    </source>
</reference>
<protein>
    <submittedName>
        <fullName evidence="1">Uncharacterized protein</fullName>
    </submittedName>
</protein>
<keyword evidence="3" id="KW-1185">Reference proteome</keyword>
<accession>A0A077HJI7</accession>
<organism evidence="1 3">
    <name type="scientific">Corynebacterium ureicelerivorans</name>
    <dbReference type="NCBI Taxonomy" id="401472"/>
    <lineage>
        <taxon>Bacteria</taxon>
        <taxon>Bacillati</taxon>
        <taxon>Actinomycetota</taxon>
        <taxon>Actinomycetes</taxon>
        <taxon>Mycobacteriales</taxon>
        <taxon>Corynebacteriaceae</taxon>
        <taxon>Corynebacterium</taxon>
    </lineage>
</organism>